<name>A0A8I0TYL2_9ACTN</name>
<keyword evidence="4" id="KW-1185">Reference proteome</keyword>
<reference evidence="3 4" key="1">
    <citation type="submission" date="2020-10" db="EMBL/GenBank/DDBJ databases">
        <title>Sequencing the genomes of 1000 actinobacteria strains.</title>
        <authorList>
            <person name="Klenk H.-P."/>
        </authorList>
    </citation>
    <scope>NUCLEOTIDE SEQUENCE [LARGE SCALE GENOMIC DNA]</scope>
    <source>
        <strain evidence="3 4">DSM 41803</strain>
    </source>
</reference>
<protein>
    <recommendedName>
        <fullName evidence="2">DUF8175 domain-containing protein</fullName>
    </recommendedName>
</protein>
<evidence type="ECO:0000259" key="2">
    <source>
        <dbReference type="Pfam" id="PF26526"/>
    </source>
</evidence>
<organism evidence="3 4">
    <name type="scientific">Streptomyces stelliscabiei</name>
    <dbReference type="NCBI Taxonomy" id="146820"/>
    <lineage>
        <taxon>Bacteria</taxon>
        <taxon>Bacillati</taxon>
        <taxon>Actinomycetota</taxon>
        <taxon>Actinomycetes</taxon>
        <taxon>Kitasatosporales</taxon>
        <taxon>Streptomycetaceae</taxon>
        <taxon>Streptomyces</taxon>
    </lineage>
</organism>
<proteinExistence type="predicted"/>
<feature type="domain" description="DUF8175" evidence="2">
    <location>
        <begin position="53"/>
        <end position="244"/>
    </location>
</feature>
<dbReference type="GeneID" id="86833105"/>
<dbReference type="Proteomes" id="UP000629287">
    <property type="component" value="Unassembled WGS sequence"/>
</dbReference>
<gene>
    <name evidence="3" type="ORF">H4687_008657</name>
</gene>
<sequence length="250" mass="26242">MTTVPLPRHRIRGLAWSVPATLAVVVAAGCQTSSPAANKPPATDGPAVSGTTSEAGKASSPREEGCPSTRASGRKAGPTSPPAGVSRRMFHGVAVPASATLGPRRTAGDIARCYAHDSSGALLAAAQIGVRFPLSTRWRTVVEEQTYGDGRDGYVRARTRREAEAGGPPTPAAGELLQLAGFRFDSYSDRRVVVSLAYRQPGGGLIEAATVTMEWQGGAGGDWRYEIPRSPGPYQKLNSLKGYVAWGARR</sequence>
<evidence type="ECO:0000313" key="3">
    <source>
        <dbReference type="EMBL" id="MBE1602528.1"/>
    </source>
</evidence>
<comment type="caution">
    <text evidence="3">The sequence shown here is derived from an EMBL/GenBank/DDBJ whole genome shotgun (WGS) entry which is preliminary data.</text>
</comment>
<dbReference type="RefSeq" id="WP_159026187.1">
    <property type="nucleotide sequence ID" value="NZ_JADBGF010000001.1"/>
</dbReference>
<accession>A0A8I0TYL2</accession>
<dbReference type="Pfam" id="PF26526">
    <property type="entry name" value="DUF8175"/>
    <property type="match status" value="1"/>
</dbReference>
<dbReference type="AlphaFoldDB" id="A0A8I0TYL2"/>
<evidence type="ECO:0000256" key="1">
    <source>
        <dbReference type="SAM" id="MobiDB-lite"/>
    </source>
</evidence>
<evidence type="ECO:0000313" key="4">
    <source>
        <dbReference type="Proteomes" id="UP000629287"/>
    </source>
</evidence>
<feature type="region of interest" description="Disordered" evidence="1">
    <location>
        <begin position="32"/>
        <end position="88"/>
    </location>
</feature>
<dbReference type="InterPro" id="IPR058488">
    <property type="entry name" value="DUF8175"/>
</dbReference>
<dbReference type="EMBL" id="JADBGF010000001">
    <property type="protein sequence ID" value="MBE1602528.1"/>
    <property type="molecule type" value="Genomic_DNA"/>
</dbReference>
<dbReference type="OrthoDB" id="4428031at2"/>